<protein>
    <recommendedName>
        <fullName evidence="4">Transcriptional regulator</fullName>
    </recommendedName>
</protein>
<organism evidence="2 3">
    <name type="scientific">Acidovorax kalamii</name>
    <dbReference type="NCBI Taxonomy" id="2004485"/>
    <lineage>
        <taxon>Bacteria</taxon>
        <taxon>Pseudomonadati</taxon>
        <taxon>Pseudomonadota</taxon>
        <taxon>Betaproteobacteria</taxon>
        <taxon>Burkholderiales</taxon>
        <taxon>Comamonadaceae</taxon>
        <taxon>Acidovorax</taxon>
    </lineage>
</organism>
<name>A0A235ELA8_9BURK</name>
<accession>A0A235ELA8</accession>
<evidence type="ECO:0008006" key="4">
    <source>
        <dbReference type="Google" id="ProtNLM"/>
    </source>
</evidence>
<dbReference type="Gene3D" id="1.10.260.40">
    <property type="entry name" value="lambda repressor-like DNA-binding domains"/>
    <property type="match status" value="1"/>
</dbReference>
<dbReference type="GO" id="GO:0003677">
    <property type="term" value="F:DNA binding"/>
    <property type="evidence" value="ECO:0007669"/>
    <property type="project" value="InterPro"/>
</dbReference>
<evidence type="ECO:0000313" key="2">
    <source>
        <dbReference type="EMBL" id="OYD49770.1"/>
    </source>
</evidence>
<reference evidence="2 3" key="1">
    <citation type="submission" date="2017-07" db="EMBL/GenBank/DDBJ databases">
        <title>Acidovorax KNDSW TSA 6 genome sequence and assembly.</title>
        <authorList>
            <person name="Mayilraj S."/>
        </authorList>
    </citation>
    <scope>NUCLEOTIDE SEQUENCE [LARGE SCALE GENOMIC DNA]</scope>
    <source>
        <strain evidence="2 3">KNDSW-TSA6</strain>
    </source>
</reference>
<dbReference type="AlphaFoldDB" id="A0A235ELA8"/>
<dbReference type="OrthoDB" id="8812396at2"/>
<feature type="compositionally biased region" description="Polar residues" evidence="1">
    <location>
        <begin position="1"/>
        <end position="11"/>
    </location>
</feature>
<dbReference type="RefSeq" id="WP_094289931.1">
    <property type="nucleotide sequence ID" value="NZ_NOIG01000008.1"/>
</dbReference>
<dbReference type="InterPro" id="IPR010982">
    <property type="entry name" value="Lambda_DNA-bd_dom_sf"/>
</dbReference>
<dbReference type="Proteomes" id="UP000215441">
    <property type="component" value="Unassembled WGS sequence"/>
</dbReference>
<evidence type="ECO:0000256" key="1">
    <source>
        <dbReference type="SAM" id="MobiDB-lite"/>
    </source>
</evidence>
<dbReference type="EMBL" id="NOIG01000008">
    <property type="protein sequence ID" value="OYD49770.1"/>
    <property type="molecule type" value="Genomic_DNA"/>
</dbReference>
<proteinExistence type="predicted"/>
<gene>
    <name evidence="2" type="ORF">CBY09_12480</name>
</gene>
<feature type="region of interest" description="Disordered" evidence="1">
    <location>
        <begin position="1"/>
        <end position="28"/>
    </location>
</feature>
<sequence>MNLTPTNSAQLAQALATERKRQGMTRSQTAAVCNVSPSFIRDAESHPESCSLQKLVLLVCGLGLTLNIEGWSKPPANNEQGESA</sequence>
<dbReference type="SUPFAM" id="SSF47413">
    <property type="entry name" value="lambda repressor-like DNA-binding domains"/>
    <property type="match status" value="1"/>
</dbReference>
<comment type="caution">
    <text evidence="2">The sequence shown here is derived from an EMBL/GenBank/DDBJ whole genome shotgun (WGS) entry which is preliminary data.</text>
</comment>
<evidence type="ECO:0000313" key="3">
    <source>
        <dbReference type="Proteomes" id="UP000215441"/>
    </source>
</evidence>
<keyword evidence="3" id="KW-1185">Reference proteome</keyword>